<sequence length="49" mass="6187">MIGVIWDLITWWFWDRWTSNLSRDYRNDPAYKKNVSGLIERHREFEKKE</sequence>
<proteinExistence type="predicted"/>
<protein>
    <submittedName>
        <fullName evidence="1">Uncharacterized protein</fullName>
    </submittedName>
</protein>
<dbReference type="EMBL" id="FODT01000004">
    <property type="protein sequence ID" value="SEO72228.1"/>
    <property type="molecule type" value="Genomic_DNA"/>
</dbReference>
<name>A0A1H8S1K4_9BRAD</name>
<evidence type="ECO:0000313" key="1">
    <source>
        <dbReference type="EMBL" id="SEO72228.1"/>
    </source>
</evidence>
<organism evidence="1 2">
    <name type="scientific">Rhodopseudomonas pseudopalustris</name>
    <dbReference type="NCBI Taxonomy" id="1513892"/>
    <lineage>
        <taxon>Bacteria</taxon>
        <taxon>Pseudomonadati</taxon>
        <taxon>Pseudomonadota</taxon>
        <taxon>Alphaproteobacteria</taxon>
        <taxon>Hyphomicrobiales</taxon>
        <taxon>Nitrobacteraceae</taxon>
        <taxon>Rhodopseudomonas</taxon>
    </lineage>
</organism>
<keyword evidence="2" id="KW-1185">Reference proteome</keyword>
<dbReference type="Proteomes" id="UP000199615">
    <property type="component" value="Unassembled WGS sequence"/>
</dbReference>
<reference evidence="2" key="1">
    <citation type="submission" date="2016-10" db="EMBL/GenBank/DDBJ databases">
        <authorList>
            <person name="Varghese N."/>
            <person name="Submissions S."/>
        </authorList>
    </citation>
    <scope>NUCLEOTIDE SEQUENCE [LARGE SCALE GENOMIC DNA]</scope>
    <source>
        <strain evidence="2">DSM 123</strain>
    </source>
</reference>
<dbReference type="AlphaFoldDB" id="A0A1H8S1K4"/>
<gene>
    <name evidence="1" type="ORF">SAMN05444123_104203</name>
</gene>
<evidence type="ECO:0000313" key="2">
    <source>
        <dbReference type="Proteomes" id="UP000199615"/>
    </source>
</evidence>
<accession>A0A1H8S1K4</accession>